<evidence type="ECO:0000259" key="2">
    <source>
        <dbReference type="Pfam" id="PF00156"/>
    </source>
</evidence>
<accession>A0A1E7DSJ0</accession>
<feature type="domain" description="Phosphoribosyltransferase" evidence="2">
    <location>
        <begin position="166"/>
        <end position="218"/>
    </location>
</feature>
<proteinExistence type="inferred from homology"/>
<dbReference type="PANTHER" id="PTHR47505:SF1">
    <property type="entry name" value="DNA UTILIZATION PROTEIN YHGH"/>
    <property type="match status" value="1"/>
</dbReference>
<dbReference type="EMBL" id="MAMP01000006">
    <property type="protein sequence ID" value="OES46041.1"/>
    <property type="molecule type" value="Genomic_DNA"/>
</dbReference>
<dbReference type="Proteomes" id="UP000095658">
    <property type="component" value="Unassembled WGS sequence"/>
</dbReference>
<dbReference type="PANTHER" id="PTHR47505">
    <property type="entry name" value="DNA UTILIZATION PROTEIN YHGH"/>
    <property type="match status" value="1"/>
</dbReference>
<dbReference type="Gene3D" id="3.40.50.2020">
    <property type="match status" value="1"/>
</dbReference>
<dbReference type="STRING" id="1714016.BA724_15740"/>
<evidence type="ECO:0000313" key="5">
    <source>
        <dbReference type="Proteomes" id="UP000095658"/>
    </source>
</evidence>
<dbReference type="InterPro" id="IPR000836">
    <property type="entry name" value="PRTase_dom"/>
</dbReference>
<dbReference type="CDD" id="cd06223">
    <property type="entry name" value="PRTases_typeI"/>
    <property type="match status" value="1"/>
</dbReference>
<dbReference type="InterPro" id="IPR051910">
    <property type="entry name" value="ComF/GntX_DNA_util-trans"/>
</dbReference>
<dbReference type="RefSeq" id="WP_069937199.1">
    <property type="nucleotide sequence ID" value="NZ_MAMP01000006.1"/>
</dbReference>
<name>A0A1E7DSJ0_9BACI</name>
<dbReference type="InterPro" id="IPR029057">
    <property type="entry name" value="PRTase-like"/>
</dbReference>
<evidence type="ECO:0000313" key="4">
    <source>
        <dbReference type="EMBL" id="OES46041.1"/>
    </source>
</evidence>
<gene>
    <name evidence="4" type="ORF">BA724_15740</name>
</gene>
<evidence type="ECO:0000259" key="3">
    <source>
        <dbReference type="Pfam" id="PF18912"/>
    </source>
</evidence>
<protein>
    <recommendedName>
        <fullName evidence="6">Phosphoribosyltransferase domain-containing protein</fullName>
    </recommendedName>
</protein>
<evidence type="ECO:0000256" key="1">
    <source>
        <dbReference type="ARBA" id="ARBA00008007"/>
    </source>
</evidence>
<feature type="domain" description="Double zinc ribbon" evidence="3">
    <location>
        <begin position="3"/>
        <end position="60"/>
    </location>
</feature>
<reference evidence="4 5" key="1">
    <citation type="submission" date="2016-06" db="EMBL/GenBank/DDBJ databases">
        <title>Domibacillus iocasae genome sequencing.</title>
        <authorList>
            <person name="Verma A."/>
            <person name="Pal Y."/>
            <person name="Ojha A.K."/>
            <person name="Krishnamurthi S."/>
        </authorList>
    </citation>
    <scope>NUCLEOTIDE SEQUENCE [LARGE SCALE GENOMIC DNA]</scope>
    <source>
        <strain evidence="4 5">DSM 29979</strain>
    </source>
</reference>
<keyword evidence="5" id="KW-1185">Reference proteome</keyword>
<comment type="similarity">
    <text evidence="1">Belongs to the ComF/GntX family.</text>
</comment>
<comment type="caution">
    <text evidence="4">The sequence shown here is derived from an EMBL/GenBank/DDBJ whole genome shotgun (WGS) entry which is preliminary data.</text>
</comment>
<organism evidence="4 5">
    <name type="scientific">Domibacillus iocasae</name>
    <dbReference type="NCBI Taxonomy" id="1714016"/>
    <lineage>
        <taxon>Bacteria</taxon>
        <taxon>Bacillati</taxon>
        <taxon>Bacillota</taxon>
        <taxon>Bacilli</taxon>
        <taxon>Bacillales</taxon>
        <taxon>Bacillaceae</taxon>
        <taxon>Domibacillus</taxon>
    </lineage>
</organism>
<dbReference type="Pfam" id="PF00156">
    <property type="entry name" value="Pribosyltran"/>
    <property type="match status" value="1"/>
</dbReference>
<dbReference type="OrthoDB" id="9779910at2"/>
<sequence>MKRCLLCENDTAIQSWRAFFGAKPPTLCESCTSQFEKLSGPSCNVCSRTMDQTGICPDCAAWEKNIFLSNQSLYRYNDAMQDLIARFKYRGDYALADIFAEDIRKVAKKMSYDLICAVPLSPSRLIERRFNQSEALIEMAGLTPAPLLARHESDKQSKKSRAERIGTEQTFYPIGDAKGKSILVIDDIYTTGATIRLVADALDGAGASSVKSITVARSGS</sequence>
<dbReference type="SUPFAM" id="SSF53271">
    <property type="entry name" value="PRTase-like"/>
    <property type="match status" value="1"/>
</dbReference>
<dbReference type="Pfam" id="PF18912">
    <property type="entry name" value="DZR_2"/>
    <property type="match status" value="1"/>
</dbReference>
<evidence type="ECO:0008006" key="6">
    <source>
        <dbReference type="Google" id="ProtNLM"/>
    </source>
</evidence>
<dbReference type="AlphaFoldDB" id="A0A1E7DSJ0"/>
<dbReference type="InterPro" id="IPR044005">
    <property type="entry name" value="DZR_2"/>
</dbReference>